<evidence type="ECO:0000313" key="5">
    <source>
        <dbReference type="Proteomes" id="UP001165740"/>
    </source>
</evidence>
<dbReference type="InterPro" id="IPR011705">
    <property type="entry name" value="BACK"/>
</dbReference>
<dbReference type="CDD" id="cd18186">
    <property type="entry name" value="BTB_POZ_ZBTB_KLHL-like"/>
    <property type="match status" value="1"/>
</dbReference>
<dbReference type="SMART" id="SM00225">
    <property type="entry name" value="BTB"/>
    <property type="match status" value="1"/>
</dbReference>
<feature type="domain" description="BTB" evidence="4">
    <location>
        <begin position="41"/>
        <end position="106"/>
    </location>
</feature>
<dbReference type="Pfam" id="PF07707">
    <property type="entry name" value="BACK"/>
    <property type="match status" value="1"/>
</dbReference>
<organism evidence="5 6">
    <name type="scientific">Biomphalaria glabrata</name>
    <name type="common">Bloodfluke planorb</name>
    <name type="synonym">Freshwater snail</name>
    <dbReference type="NCBI Taxonomy" id="6526"/>
    <lineage>
        <taxon>Eukaryota</taxon>
        <taxon>Metazoa</taxon>
        <taxon>Spiralia</taxon>
        <taxon>Lophotrochozoa</taxon>
        <taxon>Mollusca</taxon>
        <taxon>Gastropoda</taxon>
        <taxon>Heterobranchia</taxon>
        <taxon>Euthyneura</taxon>
        <taxon>Panpulmonata</taxon>
        <taxon>Hygrophila</taxon>
        <taxon>Lymnaeoidea</taxon>
        <taxon>Planorbidae</taxon>
        <taxon>Biomphalaria</taxon>
    </lineage>
</organism>
<dbReference type="Gene3D" id="2.100.10.30">
    <property type="entry name" value="Jacalin-like lectin domain"/>
    <property type="match status" value="1"/>
</dbReference>
<dbReference type="InterPro" id="IPR036404">
    <property type="entry name" value="Jacalin-like_lectin_dom_sf"/>
</dbReference>
<evidence type="ECO:0000256" key="1">
    <source>
        <dbReference type="ARBA" id="ARBA00022441"/>
    </source>
</evidence>
<evidence type="ECO:0000313" key="6">
    <source>
        <dbReference type="RefSeq" id="XP_055898264.1"/>
    </source>
</evidence>
<dbReference type="SUPFAM" id="SSF51101">
    <property type="entry name" value="Mannose-binding lectins"/>
    <property type="match status" value="1"/>
</dbReference>
<gene>
    <name evidence="6 7" type="primary">LOC106054531</name>
</gene>
<keyword evidence="5" id="KW-1185">Reference proteome</keyword>
<evidence type="ECO:0000256" key="2">
    <source>
        <dbReference type="ARBA" id="ARBA00022737"/>
    </source>
</evidence>
<dbReference type="Pfam" id="PF01419">
    <property type="entry name" value="Jacalin"/>
    <property type="match status" value="1"/>
</dbReference>
<dbReference type="Pfam" id="PF00651">
    <property type="entry name" value="BTB"/>
    <property type="match status" value="1"/>
</dbReference>
<dbReference type="PANTHER" id="PTHR24412:SF418">
    <property type="entry name" value="KELCH REPEAT AND BTB DOMAIN-CONTAINING PROTEIN 3"/>
    <property type="match status" value="1"/>
</dbReference>
<dbReference type="GeneID" id="106054531"/>
<protein>
    <submittedName>
        <fullName evidence="6 7">Kelch-like protein 1 isoform X1</fullName>
    </submittedName>
</protein>
<dbReference type="RefSeq" id="XP_055898265.1">
    <property type="nucleotide sequence ID" value="XM_056042290.1"/>
</dbReference>
<dbReference type="InterPro" id="IPR000210">
    <property type="entry name" value="BTB/POZ_dom"/>
</dbReference>
<name>A0A9W3BFQ0_BIOGL</name>
<evidence type="ECO:0000259" key="4">
    <source>
        <dbReference type="PROSITE" id="PS50097"/>
    </source>
</evidence>
<dbReference type="RefSeq" id="XP_055898264.1">
    <property type="nucleotide sequence ID" value="XM_056042289.1"/>
</dbReference>
<proteinExistence type="predicted"/>
<dbReference type="PROSITE" id="PS50097">
    <property type="entry name" value="BTB"/>
    <property type="match status" value="1"/>
</dbReference>
<dbReference type="Gene3D" id="1.25.40.420">
    <property type="match status" value="1"/>
</dbReference>
<sequence>MTEHDQLDPLEDENSEVASDSSRPQKLLEVASHCLKTGLYTDVTFIVGERKFPAHRLVMDSISDYFKSLFKIDENDIGEVSLSSVSPEDFGIILNFAYTGELNINEDNVQNILIAADFFQVKFVKDKCIHFIESHLEVENVCDVILFARTFLLSDLEEKTVKFLKENLDSVSRNKRFPALDPDLLIQLIQDDNLILWSNKVLLKSMARERLVLNAVLRYMSARKELDDNYLEMLMCSVRLPELPLSVIEDCLLNFDCIRDNNVIQRVIKLREKAVRYLNKKARDNFQLTDLSINVSNVPENWFRARHLPNYIISTGRRRHAAGGEVGRCTGLPISSISDPNSEIHRIDIWVRQWDGHSVVGGLKLSYRNSGGYKECSRGDCHSLTEHYFVELEPEEFIIKVVVGSGYLIDRLGFETNLGRVCGPFGGIGGGKNTEKAPDGSFSYLFDINCDSVTAQGSDAIHNLILRWITFQ</sequence>
<dbReference type="CDD" id="cd14733">
    <property type="entry name" value="BACK"/>
    <property type="match status" value="1"/>
</dbReference>
<accession>A0A9W3BFQ0</accession>
<evidence type="ECO:0000313" key="7">
    <source>
        <dbReference type="RefSeq" id="XP_055898265.1"/>
    </source>
</evidence>
<dbReference type="InterPro" id="IPR011333">
    <property type="entry name" value="SKP1/BTB/POZ_sf"/>
</dbReference>
<reference evidence="6 7" key="1">
    <citation type="submission" date="2025-04" db="UniProtKB">
        <authorList>
            <consortium name="RefSeq"/>
        </authorList>
    </citation>
    <scope>IDENTIFICATION</scope>
</reference>
<dbReference type="OrthoDB" id="6357972at2759"/>
<feature type="region of interest" description="Disordered" evidence="3">
    <location>
        <begin position="1"/>
        <end position="24"/>
    </location>
</feature>
<keyword evidence="2" id="KW-0677">Repeat</keyword>
<dbReference type="InterPro" id="IPR001229">
    <property type="entry name" value="Jacalin-like_lectin_dom"/>
</dbReference>
<dbReference type="Proteomes" id="UP001165740">
    <property type="component" value="Chromosome 9"/>
</dbReference>
<evidence type="ECO:0000256" key="3">
    <source>
        <dbReference type="SAM" id="MobiDB-lite"/>
    </source>
</evidence>
<keyword evidence="1" id="KW-0880">Kelch repeat</keyword>
<dbReference type="SMART" id="SM00875">
    <property type="entry name" value="BACK"/>
    <property type="match status" value="1"/>
</dbReference>
<dbReference type="PANTHER" id="PTHR24412">
    <property type="entry name" value="KELCH PROTEIN"/>
    <property type="match status" value="1"/>
</dbReference>
<dbReference type="SUPFAM" id="SSF54695">
    <property type="entry name" value="POZ domain"/>
    <property type="match status" value="1"/>
</dbReference>
<dbReference type="AlphaFoldDB" id="A0A9W3BFQ0"/>
<dbReference type="Gene3D" id="3.30.710.10">
    <property type="entry name" value="Potassium Channel Kv1.1, Chain A"/>
    <property type="match status" value="1"/>
</dbReference>